<dbReference type="Proteomes" id="UP000030428">
    <property type="component" value="Unassembled WGS sequence"/>
</dbReference>
<dbReference type="SUPFAM" id="SSF56300">
    <property type="entry name" value="Metallo-dependent phosphatases"/>
    <property type="match status" value="1"/>
</dbReference>
<proteinExistence type="predicted"/>
<gene>
    <name evidence="1" type="ORF">PN36_33105</name>
</gene>
<dbReference type="AlphaFoldDB" id="A0A4E0QWH0"/>
<dbReference type="EMBL" id="JSZA02000321">
    <property type="protein sequence ID" value="TGO01962.1"/>
    <property type="molecule type" value="Genomic_DNA"/>
</dbReference>
<protein>
    <recommendedName>
        <fullName evidence="3">Calcineurin-like phosphoesterase domain-containing protein</fullName>
    </recommendedName>
</protein>
<accession>A0A4E0QWH0</accession>
<reference evidence="1 2" key="1">
    <citation type="journal article" date="2016" name="Front. Microbiol.">
        <title>Single-Cell (Meta-)Genomics of a Dimorphic Candidatus Thiomargarita nelsonii Reveals Genomic Plasticity.</title>
        <authorList>
            <person name="Flood B.E."/>
            <person name="Fliss P."/>
            <person name="Jones D.S."/>
            <person name="Dick G.J."/>
            <person name="Jain S."/>
            <person name="Kaster A.K."/>
            <person name="Winkel M."/>
            <person name="Mussmann M."/>
            <person name="Bailey J."/>
        </authorList>
    </citation>
    <scope>NUCLEOTIDE SEQUENCE [LARGE SCALE GENOMIC DNA]</scope>
    <source>
        <strain evidence="1">Hydrate Ridge</strain>
    </source>
</reference>
<evidence type="ECO:0000313" key="1">
    <source>
        <dbReference type="EMBL" id="TGO01962.1"/>
    </source>
</evidence>
<organism evidence="1 2">
    <name type="scientific">Candidatus Thiomargarita nelsonii</name>
    <dbReference type="NCBI Taxonomy" id="1003181"/>
    <lineage>
        <taxon>Bacteria</taxon>
        <taxon>Pseudomonadati</taxon>
        <taxon>Pseudomonadota</taxon>
        <taxon>Gammaproteobacteria</taxon>
        <taxon>Thiotrichales</taxon>
        <taxon>Thiotrichaceae</taxon>
        <taxon>Thiomargarita</taxon>
    </lineage>
</organism>
<sequence>MTHAGPQCPDLQSGSIYLTELAKRIRPKVHLFGHHHQVVEPCKGPGNSLLVGLEHLDFNKNGELKEGAWGILTLSGDSANFTFSSPQNLPFLKKVKRETYRSLLN</sequence>
<dbReference type="InterPro" id="IPR029052">
    <property type="entry name" value="Metallo-depent_PP-like"/>
</dbReference>
<keyword evidence="2" id="KW-1185">Reference proteome</keyword>
<evidence type="ECO:0008006" key="3">
    <source>
        <dbReference type="Google" id="ProtNLM"/>
    </source>
</evidence>
<name>A0A4E0QWH0_9GAMM</name>
<comment type="caution">
    <text evidence="1">The sequence shown here is derived from an EMBL/GenBank/DDBJ whole genome shotgun (WGS) entry which is preliminary data.</text>
</comment>
<evidence type="ECO:0000313" key="2">
    <source>
        <dbReference type="Proteomes" id="UP000030428"/>
    </source>
</evidence>